<dbReference type="STRING" id="56484.A0A1Y2F2M8"/>
<dbReference type="Gene3D" id="3.40.630.30">
    <property type="match status" value="1"/>
</dbReference>
<dbReference type="PANTHER" id="PTHR10545:SF42">
    <property type="entry name" value="ACETYLTRANSFERASE"/>
    <property type="match status" value="1"/>
</dbReference>
<evidence type="ECO:0000313" key="4">
    <source>
        <dbReference type="EMBL" id="ORY78122.1"/>
    </source>
</evidence>
<dbReference type="InterPro" id="IPR000182">
    <property type="entry name" value="GNAT_dom"/>
</dbReference>
<dbReference type="InterPro" id="IPR051016">
    <property type="entry name" value="Diverse_Substrate_AcTransf"/>
</dbReference>
<dbReference type="PROSITE" id="PS51186">
    <property type="entry name" value="GNAT"/>
    <property type="match status" value="1"/>
</dbReference>
<reference evidence="4 5" key="1">
    <citation type="submission" date="2016-07" db="EMBL/GenBank/DDBJ databases">
        <title>Pervasive Adenine N6-methylation of Active Genes in Fungi.</title>
        <authorList>
            <consortium name="DOE Joint Genome Institute"/>
            <person name="Mondo S.J."/>
            <person name="Dannebaum R.O."/>
            <person name="Kuo R.C."/>
            <person name="Labutti K."/>
            <person name="Haridas S."/>
            <person name="Kuo A."/>
            <person name="Salamov A."/>
            <person name="Ahrendt S.R."/>
            <person name="Lipzen A."/>
            <person name="Sullivan W."/>
            <person name="Andreopoulos W.B."/>
            <person name="Clum A."/>
            <person name="Lindquist E."/>
            <person name="Daum C."/>
            <person name="Ramamoorthy G.K."/>
            <person name="Gryganskyi A."/>
            <person name="Culley D."/>
            <person name="Magnuson J.K."/>
            <person name="James T.Y."/>
            <person name="O'Malley M.A."/>
            <person name="Stajich J.E."/>
            <person name="Spatafora J.W."/>
            <person name="Visel A."/>
            <person name="Grigoriev I.V."/>
        </authorList>
    </citation>
    <scope>NUCLEOTIDE SEQUENCE [LARGE SCALE GENOMIC DNA]</scope>
    <source>
        <strain evidence="4 5">12-1054</strain>
    </source>
</reference>
<sequence>MQILQLTKDSISFETWQPLFKAYITFYKAELSDAQYTNTYSRLVDPSGDLFGFIAVDEGVVIGLTHYLYHASSWTDKQYCYLNDLYVNPEIRGKGAGRALILAVKEAAHQQGAARLYWSTQYTNKTAQALYDKLAKTEFIMYRMNDLS</sequence>
<dbReference type="PANTHER" id="PTHR10545">
    <property type="entry name" value="DIAMINE N-ACETYLTRANSFERASE"/>
    <property type="match status" value="1"/>
</dbReference>
<protein>
    <submittedName>
        <fullName evidence="4">Putative acetyltransferase</fullName>
    </submittedName>
</protein>
<dbReference type="OMA" id="VHFLYHR"/>
<evidence type="ECO:0000313" key="5">
    <source>
        <dbReference type="Proteomes" id="UP000193685"/>
    </source>
</evidence>
<dbReference type="InterPro" id="IPR016181">
    <property type="entry name" value="Acyl_CoA_acyltransferase"/>
</dbReference>
<keyword evidence="2" id="KW-0012">Acyltransferase</keyword>
<proteinExistence type="predicted"/>
<dbReference type="EMBL" id="MCFI01000018">
    <property type="protein sequence ID" value="ORY78122.1"/>
    <property type="molecule type" value="Genomic_DNA"/>
</dbReference>
<evidence type="ECO:0000256" key="1">
    <source>
        <dbReference type="ARBA" id="ARBA00022679"/>
    </source>
</evidence>
<dbReference type="SUPFAM" id="SSF55729">
    <property type="entry name" value="Acyl-CoA N-acyltransferases (Nat)"/>
    <property type="match status" value="1"/>
</dbReference>
<dbReference type="CDD" id="cd04301">
    <property type="entry name" value="NAT_SF"/>
    <property type="match status" value="1"/>
</dbReference>
<dbReference type="Pfam" id="PF00583">
    <property type="entry name" value="Acetyltransf_1"/>
    <property type="match status" value="1"/>
</dbReference>
<name>A0A1Y2F2M8_PROLT</name>
<dbReference type="OrthoDB" id="9975416at2759"/>
<dbReference type="AlphaFoldDB" id="A0A1Y2F2M8"/>
<dbReference type="GeneID" id="63782533"/>
<dbReference type="GO" id="GO:0008080">
    <property type="term" value="F:N-acetyltransferase activity"/>
    <property type="evidence" value="ECO:0007669"/>
    <property type="project" value="TreeGrafter"/>
</dbReference>
<feature type="domain" description="N-acetyltransferase" evidence="3">
    <location>
        <begin position="1"/>
        <end position="148"/>
    </location>
</feature>
<keyword evidence="5" id="KW-1185">Reference proteome</keyword>
<dbReference type="RefSeq" id="XP_040723233.1">
    <property type="nucleotide sequence ID" value="XM_040865934.1"/>
</dbReference>
<comment type="caution">
    <text evidence="4">The sequence shown here is derived from an EMBL/GenBank/DDBJ whole genome shotgun (WGS) entry which is preliminary data.</text>
</comment>
<accession>A0A1Y2F2M8</accession>
<evidence type="ECO:0000259" key="3">
    <source>
        <dbReference type="PROSITE" id="PS51186"/>
    </source>
</evidence>
<dbReference type="Proteomes" id="UP000193685">
    <property type="component" value="Unassembled WGS sequence"/>
</dbReference>
<organism evidence="4 5">
    <name type="scientific">Protomyces lactucae-debilis</name>
    <dbReference type="NCBI Taxonomy" id="2754530"/>
    <lineage>
        <taxon>Eukaryota</taxon>
        <taxon>Fungi</taxon>
        <taxon>Dikarya</taxon>
        <taxon>Ascomycota</taxon>
        <taxon>Taphrinomycotina</taxon>
        <taxon>Taphrinomycetes</taxon>
        <taxon>Taphrinales</taxon>
        <taxon>Protomycetaceae</taxon>
        <taxon>Protomyces</taxon>
    </lineage>
</organism>
<evidence type="ECO:0000256" key="2">
    <source>
        <dbReference type="ARBA" id="ARBA00023315"/>
    </source>
</evidence>
<gene>
    <name evidence="4" type="ORF">BCR37DRAFT_112123</name>
</gene>
<keyword evidence="1 4" id="KW-0808">Transferase</keyword>